<name>A0ABR8KIS0_9NOSO</name>
<reference evidence="1 2" key="1">
    <citation type="journal article" date="2020" name="ISME J.">
        <title>Comparative genomics reveals insights into cyanobacterial evolution and habitat adaptation.</title>
        <authorList>
            <person name="Chen M.Y."/>
            <person name="Teng W.K."/>
            <person name="Zhao L."/>
            <person name="Hu C.X."/>
            <person name="Zhou Y.K."/>
            <person name="Han B.P."/>
            <person name="Song L.R."/>
            <person name="Shu W.S."/>
        </authorList>
    </citation>
    <scope>NUCLEOTIDE SEQUENCE [LARGE SCALE GENOMIC DNA]</scope>
    <source>
        <strain evidence="1 2">FACHB-159</strain>
    </source>
</reference>
<accession>A0ABR8KIS0</accession>
<sequence length="61" mass="6670">MRSPCLYVEDYGAAVGGEEAIASLFKGGKPKSDAYSGRVRLKVDIAFYSSEPAERLVEKKQ</sequence>
<dbReference type="RefSeq" id="WP_190958745.1">
    <property type="nucleotide sequence ID" value="NZ_JACJTU010000044.1"/>
</dbReference>
<gene>
    <name evidence="1" type="ORF">H6H03_30675</name>
</gene>
<proteinExistence type="predicted"/>
<comment type="caution">
    <text evidence="1">The sequence shown here is derived from an EMBL/GenBank/DDBJ whole genome shotgun (WGS) entry which is preliminary data.</text>
</comment>
<dbReference type="EMBL" id="JACJTU010000044">
    <property type="protein sequence ID" value="MBD2738195.1"/>
    <property type="molecule type" value="Genomic_DNA"/>
</dbReference>
<evidence type="ECO:0000313" key="1">
    <source>
        <dbReference type="EMBL" id="MBD2738195.1"/>
    </source>
</evidence>
<organism evidence="1 2">
    <name type="scientific">Nostoc paludosum FACHB-159</name>
    <dbReference type="NCBI Taxonomy" id="2692908"/>
    <lineage>
        <taxon>Bacteria</taxon>
        <taxon>Bacillati</taxon>
        <taxon>Cyanobacteriota</taxon>
        <taxon>Cyanophyceae</taxon>
        <taxon>Nostocales</taxon>
        <taxon>Nostocaceae</taxon>
        <taxon>Nostoc</taxon>
    </lineage>
</organism>
<evidence type="ECO:0000313" key="2">
    <source>
        <dbReference type="Proteomes" id="UP000637383"/>
    </source>
</evidence>
<dbReference type="Proteomes" id="UP000637383">
    <property type="component" value="Unassembled WGS sequence"/>
</dbReference>
<protein>
    <submittedName>
        <fullName evidence="1">Uncharacterized protein</fullName>
    </submittedName>
</protein>
<keyword evidence="2" id="KW-1185">Reference proteome</keyword>